<gene>
    <name evidence="2" type="ORF">H310_14271</name>
</gene>
<dbReference type="RefSeq" id="XP_008880311.1">
    <property type="nucleotide sequence ID" value="XM_008882089.1"/>
</dbReference>
<accession>A0A024TBQ3</accession>
<proteinExistence type="predicted"/>
<evidence type="ECO:0008006" key="3">
    <source>
        <dbReference type="Google" id="ProtNLM"/>
    </source>
</evidence>
<evidence type="ECO:0000313" key="2">
    <source>
        <dbReference type="EMBL" id="ETV91031.1"/>
    </source>
</evidence>
<protein>
    <recommendedName>
        <fullName evidence="3">GAG-pre-integrase domain-containing protein</fullName>
    </recommendedName>
</protein>
<dbReference type="EMBL" id="KI914016">
    <property type="protein sequence ID" value="ETV91031.1"/>
    <property type="molecule type" value="Genomic_DNA"/>
</dbReference>
<dbReference type="AlphaFoldDB" id="A0A024TBQ3"/>
<feature type="region of interest" description="Disordered" evidence="1">
    <location>
        <begin position="129"/>
        <end position="150"/>
    </location>
</feature>
<sequence>MGTMRITTDKGATLVMENVLVIDNMPSTLLSVTAMMRKDPKFADTFKANGCSIMHDSVPIATATLDPRYKVYVLDQATVEHCKRAVTNHARNLQTIRQISGINDTPGNLHEPRKKCECCVKNKITKTSPPKTHTRSFKPGEYGVSDTKADENSISRRVQIITQCTSTPVRA</sequence>
<dbReference type="GeneID" id="20091321"/>
<name>A0A024TBQ3_9STRA</name>
<evidence type="ECO:0000256" key="1">
    <source>
        <dbReference type="SAM" id="MobiDB-lite"/>
    </source>
</evidence>
<dbReference type="VEuPathDB" id="FungiDB:H310_14271"/>
<dbReference type="OrthoDB" id="413361at2759"/>
<reference evidence="2" key="1">
    <citation type="submission" date="2013-12" db="EMBL/GenBank/DDBJ databases">
        <title>The Genome Sequence of Aphanomyces invadans NJM9701.</title>
        <authorList>
            <consortium name="The Broad Institute Genomics Platform"/>
            <person name="Russ C."/>
            <person name="Tyler B."/>
            <person name="van West P."/>
            <person name="Dieguez-Uribeondo J."/>
            <person name="Young S.K."/>
            <person name="Zeng Q."/>
            <person name="Gargeya S."/>
            <person name="Fitzgerald M."/>
            <person name="Abouelleil A."/>
            <person name="Alvarado L."/>
            <person name="Chapman S.B."/>
            <person name="Gainer-Dewar J."/>
            <person name="Goldberg J."/>
            <person name="Griggs A."/>
            <person name="Gujja S."/>
            <person name="Hansen M."/>
            <person name="Howarth C."/>
            <person name="Imamovic A."/>
            <person name="Ireland A."/>
            <person name="Larimer J."/>
            <person name="McCowan C."/>
            <person name="Murphy C."/>
            <person name="Pearson M."/>
            <person name="Poon T.W."/>
            <person name="Priest M."/>
            <person name="Roberts A."/>
            <person name="Saif S."/>
            <person name="Shea T."/>
            <person name="Sykes S."/>
            <person name="Wortman J."/>
            <person name="Nusbaum C."/>
            <person name="Birren B."/>
        </authorList>
    </citation>
    <scope>NUCLEOTIDE SEQUENCE [LARGE SCALE GENOMIC DNA]</scope>
    <source>
        <strain evidence="2">NJM9701</strain>
    </source>
</reference>
<organism evidence="2">
    <name type="scientific">Aphanomyces invadans</name>
    <dbReference type="NCBI Taxonomy" id="157072"/>
    <lineage>
        <taxon>Eukaryota</taxon>
        <taxon>Sar</taxon>
        <taxon>Stramenopiles</taxon>
        <taxon>Oomycota</taxon>
        <taxon>Saprolegniomycetes</taxon>
        <taxon>Saprolegniales</taxon>
        <taxon>Verrucalvaceae</taxon>
        <taxon>Aphanomyces</taxon>
    </lineage>
</organism>